<dbReference type="RefSeq" id="WP_032749172.1">
    <property type="nucleotide sequence ID" value="NZ_CABGII010000064.1"/>
</dbReference>
<dbReference type="EMBL" id="LEUS01000010">
    <property type="protein sequence ID" value="KLY40490.1"/>
    <property type="molecule type" value="Genomic_DNA"/>
</dbReference>
<accession>A0A0J2HZH1</accession>
<reference evidence="3" key="2">
    <citation type="submission" date="2022-09" db="EMBL/GenBank/DDBJ databases">
        <title>Intensive care unit water sources are persistently colonized with multi-drug resistant bacteria and are the site of extensive horizontal gene transfer of antibiotic resistance genes.</title>
        <authorList>
            <person name="Diorio-Toth L."/>
        </authorList>
    </citation>
    <scope>NUCLEOTIDE SEQUENCE</scope>
    <source>
        <strain evidence="3">GD03918</strain>
    </source>
</reference>
<evidence type="ECO:0000313" key="3">
    <source>
        <dbReference type="EMBL" id="MDH0967248.1"/>
    </source>
</evidence>
<keyword evidence="1" id="KW-0472">Membrane</keyword>
<evidence type="ECO:0000313" key="5">
    <source>
        <dbReference type="Proteomes" id="UP001159937"/>
    </source>
</evidence>
<keyword evidence="1" id="KW-0812">Transmembrane</keyword>
<keyword evidence="4" id="KW-1185">Reference proteome</keyword>
<evidence type="ECO:0000313" key="2">
    <source>
        <dbReference type="EMBL" id="KLY40490.1"/>
    </source>
</evidence>
<evidence type="ECO:0000256" key="1">
    <source>
        <dbReference type="SAM" id="Phobius"/>
    </source>
</evidence>
<sequence length="213" mass="24851">MKLTCWSWEKTAIVIPIIISLCTAYLSYVIGDNQSKISKLEYAPIFIFQKSLEYDEVLKIYHTERLTISNEGYPVQNFDESIHTFLLVKQSTDRETKEKLIPINYFWIGYTANGGKGKLSELFGKNNNSYYFELSREIIEFNQKNREKTINISLINTAKLSYVEADGSIKESYYKDEKLTTKDDVMALEEKSIKMFPKDIQNFKLDDLLELLN</sequence>
<proteinExistence type="predicted"/>
<name>A0A0J2HZH1_9ENTR</name>
<organism evidence="3 5">
    <name type="scientific">Klebsiella michiganensis</name>
    <dbReference type="NCBI Taxonomy" id="1134687"/>
    <lineage>
        <taxon>Bacteria</taxon>
        <taxon>Pseudomonadati</taxon>
        <taxon>Pseudomonadota</taxon>
        <taxon>Gammaproteobacteria</taxon>
        <taxon>Enterobacterales</taxon>
        <taxon>Enterobacteriaceae</taxon>
        <taxon>Klebsiella/Raoultella group</taxon>
        <taxon>Klebsiella</taxon>
    </lineage>
</organism>
<dbReference type="EMBL" id="JAOCBF010000086">
    <property type="protein sequence ID" value="MDH0967248.1"/>
    <property type="molecule type" value="Genomic_DNA"/>
</dbReference>
<gene>
    <name evidence="3" type="ORF">N5C89_30885</name>
    <name evidence="2" type="ORF">SK91_01688</name>
</gene>
<protein>
    <submittedName>
        <fullName evidence="3">Uncharacterized protein</fullName>
    </submittedName>
</protein>
<dbReference type="Proteomes" id="UP001159937">
    <property type="component" value="Unassembled WGS sequence"/>
</dbReference>
<reference evidence="2 4" key="1">
    <citation type="submission" date="2015-06" db="EMBL/GenBank/DDBJ databases">
        <title>The Genome Sequence of None.</title>
        <authorList>
            <consortium name="The Broad Institute Genomics Platform"/>
            <consortium name="The Broad Institute Genome Sequencing Center for Infectious Disease"/>
            <person name="Earl A.M."/>
            <person name="Onderdonk A.B."/>
            <person name="Kirby J."/>
            <person name="Ferraro M.J."/>
            <person name="Huang S."/>
            <person name="Spencer M."/>
            <person name="Fodor A."/>
            <person name="Hooper D."/>
            <person name="Dekker J."/>
            <person name="O'Brien T."/>
            <person name="Quan V."/>
            <person name="Gombosev A."/>
            <person name="Delaney M."/>
            <person name="DuBois A."/>
            <person name="Ernst C."/>
            <person name="Kim D.S."/>
            <person name="Rossman W."/>
            <person name="Gohs F."/>
            <person name="Petruso H."/>
            <person name="Nozar T."/>
            <person name="Mougeot F."/>
            <person name="Manson-McGuire A."/>
            <person name="Young S."/>
            <person name="Abouelleil A."/>
            <person name="Cao P."/>
            <person name="Chapman S.B."/>
            <person name="Griggs A."/>
            <person name="Priest M."/>
            <person name="Shea T."/>
            <person name="Wortman I."/>
            <person name="Wortman J.R."/>
            <person name="Nusbaum C."/>
            <person name="Birren B."/>
        </authorList>
    </citation>
    <scope>NUCLEOTIDE SEQUENCE [LARGE SCALE GENOMIC DNA]</scope>
    <source>
        <strain evidence="2 4">MGH87</strain>
    </source>
</reference>
<feature type="transmembrane region" description="Helical" evidence="1">
    <location>
        <begin position="12"/>
        <end position="30"/>
    </location>
</feature>
<evidence type="ECO:0000313" key="4">
    <source>
        <dbReference type="Proteomes" id="UP000036305"/>
    </source>
</evidence>
<keyword evidence="1" id="KW-1133">Transmembrane helix</keyword>
<dbReference type="Proteomes" id="UP000036305">
    <property type="component" value="Unassembled WGS sequence"/>
</dbReference>
<dbReference type="AlphaFoldDB" id="A0A0J2HZH1"/>
<comment type="caution">
    <text evidence="3">The sequence shown here is derived from an EMBL/GenBank/DDBJ whole genome shotgun (WGS) entry which is preliminary data.</text>
</comment>